<dbReference type="EMBL" id="JADINH010000182">
    <property type="protein sequence ID" value="MBO8416545.1"/>
    <property type="molecule type" value="Genomic_DNA"/>
</dbReference>
<feature type="transmembrane region" description="Helical" evidence="7">
    <location>
        <begin position="322"/>
        <end position="341"/>
    </location>
</feature>
<comment type="caution">
    <text evidence="10">The sequence shown here is derived from an EMBL/GenBank/DDBJ whole genome shotgun (WGS) entry which is preliminary data.</text>
</comment>
<dbReference type="Pfam" id="PF12704">
    <property type="entry name" value="MacB_PCD"/>
    <property type="match status" value="1"/>
</dbReference>
<evidence type="ECO:0000313" key="11">
    <source>
        <dbReference type="Proteomes" id="UP000823631"/>
    </source>
</evidence>
<reference evidence="10" key="1">
    <citation type="submission" date="2020-10" db="EMBL/GenBank/DDBJ databases">
        <authorList>
            <person name="Gilroy R."/>
        </authorList>
    </citation>
    <scope>NUCLEOTIDE SEQUENCE</scope>
    <source>
        <strain evidence="10">17213</strain>
    </source>
</reference>
<dbReference type="PANTHER" id="PTHR30489:SF0">
    <property type="entry name" value="LIPOPROTEIN-RELEASING SYSTEM TRANSMEMBRANE PROTEIN LOLE"/>
    <property type="match status" value="1"/>
</dbReference>
<keyword evidence="4 7" id="KW-0812">Transmembrane</keyword>
<feature type="transmembrane region" description="Helical" evidence="7">
    <location>
        <begin position="377"/>
        <end position="397"/>
    </location>
</feature>
<feature type="domain" description="ABC3 transporter permease C-terminal" evidence="8">
    <location>
        <begin position="281"/>
        <end position="401"/>
    </location>
</feature>
<comment type="similarity">
    <text evidence="2">Belongs to the ABC-4 integral membrane protein family. LolC/E subfamily.</text>
</comment>
<dbReference type="InterPro" id="IPR025857">
    <property type="entry name" value="MacB_PCD"/>
</dbReference>
<evidence type="ECO:0000313" key="10">
    <source>
        <dbReference type="EMBL" id="MBO8416545.1"/>
    </source>
</evidence>
<evidence type="ECO:0000256" key="7">
    <source>
        <dbReference type="SAM" id="Phobius"/>
    </source>
</evidence>
<evidence type="ECO:0000256" key="4">
    <source>
        <dbReference type="ARBA" id="ARBA00022692"/>
    </source>
</evidence>
<feature type="domain" description="MacB-like periplasmic core" evidence="9">
    <location>
        <begin position="30"/>
        <end position="118"/>
    </location>
</feature>
<reference evidence="10" key="2">
    <citation type="journal article" date="2021" name="PeerJ">
        <title>Extensive microbial diversity within the chicken gut microbiome revealed by metagenomics and culture.</title>
        <authorList>
            <person name="Gilroy R."/>
            <person name="Ravi A."/>
            <person name="Getino M."/>
            <person name="Pursley I."/>
            <person name="Horton D.L."/>
            <person name="Alikhan N.F."/>
            <person name="Baker D."/>
            <person name="Gharbi K."/>
            <person name="Hall N."/>
            <person name="Watson M."/>
            <person name="Adriaenssens E.M."/>
            <person name="Foster-Nyarko E."/>
            <person name="Jarju S."/>
            <person name="Secka A."/>
            <person name="Antonio M."/>
            <person name="Oren A."/>
            <person name="Chaudhuri R.R."/>
            <person name="La Ragione R."/>
            <person name="Hildebrand F."/>
            <person name="Pallen M.J."/>
        </authorList>
    </citation>
    <scope>NUCLEOTIDE SEQUENCE</scope>
    <source>
        <strain evidence="10">17213</strain>
    </source>
</reference>
<feature type="transmembrane region" description="Helical" evidence="7">
    <location>
        <begin position="28"/>
        <end position="50"/>
    </location>
</feature>
<evidence type="ECO:0000256" key="2">
    <source>
        <dbReference type="ARBA" id="ARBA00005236"/>
    </source>
</evidence>
<evidence type="ECO:0000256" key="6">
    <source>
        <dbReference type="ARBA" id="ARBA00023136"/>
    </source>
</evidence>
<evidence type="ECO:0000256" key="1">
    <source>
        <dbReference type="ARBA" id="ARBA00004651"/>
    </source>
</evidence>
<dbReference type="Pfam" id="PF02687">
    <property type="entry name" value="FtsX"/>
    <property type="match status" value="1"/>
</dbReference>
<sequence>MRLLSPLPLGIALRYALSHKAHKFAFFVAVMSALGIAIGVCALITVSAVMQGLQDRLKGSVLDTTAQVVVQIKDGETVKQLAALPEVIALMPYLEGEVLLQSSSGLKLASLQGYDPQGLVLTQYLNASNSAAGGGSETQDNVEFKSALPLPPAAGSYALIAPQSFMLENLLSYGTKVRLISTKNARYTPLGLTPTQRIFTIESSAALPQPHGGLTLIGSLTDVKRLLRERSDYVRLFLSDPFLIDKLAPKLEALGLNFTDWRSSQGDFFKAVALEKLSMSVMLCLIILVASFNILAALTMLVSARVREIAVLKSLGCSSRRILLIFMLQGLLCAGAGVILGTALGIPLTLNVQTLLSLFGIQIVQGELPVALNLSQIVFTALGCLTLAALCTLYPALKAGRCDPAVHLTEL</sequence>
<evidence type="ECO:0000259" key="8">
    <source>
        <dbReference type="Pfam" id="PF02687"/>
    </source>
</evidence>
<dbReference type="GO" id="GO:0044874">
    <property type="term" value="P:lipoprotein localization to outer membrane"/>
    <property type="evidence" value="ECO:0007669"/>
    <property type="project" value="TreeGrafter"/>
</dbReference>
<evidence type="ECO:0000256" key="3">
    <source>
        <dbReference type="ARBA" id="ARBA00022475"/>
    </source>
</evidence>
<feature type="transmembrane region" description="Helical" evidence="7">
    <location>
        <begin position="280"/>
        <end position="302"/>
    </location>
</feature>
<dbReference type="InterPro" id="IPR003838">
    <property type="entry name" value="ABC3_permease_C"/>
</dbReference>
<keyword evidence="3" id="KW-1003">Cell membrane</keyword>
<dbReference type="PANTHER" id="PTHR30489">
    <property type="entry name" value="LIPOPROTEIN-RELEASING SYSTEM TRANSMEMBRANE PROTEIN LOLE"/>
    <property type="match status" value="1"/>
</dbReference>
<dbReference type="InterPro" id="IPR051447">
    <property type="entry name" value="Lipoprotein-release_system"/>
</dbReference>
<proteinExistence type="inferred from homology"/>
<gene>
    <name evidence="10" type="ORF">IAB19_09210</name>
</gene>
<protein>
    <submittedName>
        <fullName evidence="10">FtsX-like permease family protein</fullName>
    </submittedName>
</protein>
<dbReference type="GO" id="GO:0098797">
    <property type="term" value="C:plasma membrane protein complex"/>
    <property type="evidence" value="ECO:0007669"/>
    <property type="project" value="TreeGrafter"/>
</dbReference>
<name>A0A9D9GUT3_9GAMM</name>
<accession>A0A9D9GUT3</accession>
<evidence type="ECO:0000259" key="9">
    <source>
        <dbReference type="Pfam" id="PF12704"/>
    </source>
</evidence>
<comment type="subcellular location">
    <subcellularLocation>
        <location evidence="1">Cell membrane</location>
        <topology evidence="1">Multi-pass membrane protein</topology>
    </subcellularLocation>
</comment>
<dbReference type="Proteomes" id="UP000823631">
    <property type="component" value="Unassembled WGS sequence"/>
</dbReference>
<keyword evidence="6 7" id="KW-0472">Membrane</keyword>
<keyword evidence="5 7" id="KW-1133">Transmembrane helix</keyword>
<dbReference type="AlphaFoldDB" id="A0A9D9GUT3"/>
<organism evidence="10 11">
    <name type="scientific">Candidatus Avisuccinivibrio stercorigallinarum</name>
    <dbReference type="NCBI Taxonomy" id="2840704"/>
    <lineage>
        <taxon>Bacteria</taxon>
        <taxon>Pseudomonadati</taxon>
        <taxon>Pseudomonadota</taxon>
        <taxon>Gammaproteobacteria</taxon>
        <taxon>Aeromonadales</taxon>
        <taxon>Succinivibrionaceae</taxon>
        <taxon>Succinivibrionaceae incertae sedis</taxon>
        <taxon>Candidatus Avisuccinivibrio</taxon>
    </lineage>
</organism>
<evidence type="ECO:0000256" key="5">
    <source>
        <dbReference type="ARBA" id="ARBA00022989"/>
    </source>
</evidence>